<keyword evidence="2" id="KW-1185">Reference proteome</keyword>
<name>A0ABD1HXD3_SALDI</name>
<evidence type="ECO:0000313" key="1">
    <source>
        <dbReference type="EMBL" id="KAL1560807.1"/>
    </source>
</evidence>
<dbReference type="AlphaFoldDB" id="A0ABD1HXD3"/>
<sequence>MSDAKKDIKFSLKATVNKKKKRVLFAEVDGTFADVLLSFLTFPLGTIVKILKKHHEIIPQEFGSLTSLYTGLANLDSVLFWTEGAKSALLHPRSSCDAKRKRLKLDISDSPPLEYFNCPNKCRREVTLIQSMYFDSYHCKQCYGNPTMERQTQTVPCDDDEVFMKSASSFLITDDLHIVPNAGLLQIASVLGVTDLDEAETMNVTFELHEVVKLLVFSLISMNPLSVIIFNATLDCTKGTEFTANASNSNSNSKKMNLKLVVQKSLNKLLCAEAEEDFVEFLFSFLIIPLGGVEALLSHNSHVKAIDNLYKSAADLIHDKYFKNLDAKNWLMKPNITHGYISQNHIFPITEDSLGTHYTKGISLPSTNFPKGQGSYLKGPRAYMVTDDLTVTPFCVASILSSLGNQKIPVSDVEEVELQIGQKKGLSILKASLTSKCALTDALLSQVMNKEPKKEQV</sequence>
<evidence type="ECO:0008006" key="3">
    <source>
        <dbReference type="Google" id="ProtNLM"/>
    </source>
</evidence>
<gene>
    <name evidence="1" type="ORF">AAHA92_10979</name>
</gene>
<evidence type="ECO:0000313" key="2">
    <source>
        <dbReference type="Proteomes" id="UP001567538"/>
    </source>
</evidence>
<dbReference type="PANTHER" id="PTHR33103">
    <property type="entry name" value="OS01G0153900 PROTEIN"/>
    <property type="match status" value="1"/>
</dbReference>
<protein>
    <recommendedName>
        <fullName evidence="3">DUF674 family protein</fullName>
    </recommendedName>
</protein>
<dbReference type="EMBL" id="JBEAFC010000004">
    <property type="protein sequence ID" value="KAL1560807.1"/>
    <property type="molecule type" value="Genomic_DNA"/>
</dbReference>
<dbReference type="InterPro" id="IPR007750">
    <property type="entry name" value="DUF674"/>
</dbReference>
<dbReference type="PANTHER" id="PTHR33103:SF27">
    <property type="entry name" value="OS04G0594700 PROTEIN"/>
    <property type="match status" value="1"/>
</dbReference>
<accession>A0ABD1HXD3</accession>
<reference evidence="1 2" key="1">
    <citation type="submission" date="2024-06" db="EMBL/GenBank/DDBJ databases">
        <title>A chromosome level genome sequence of Diviner's sage (Salvia divinorum).</title>
        <authorList>
            <person name="Ford S.A."/>
            <person name="Ro D.-K."/>
            <person name="Ness R.W."/>
            <person name="Phillips M.A."/>
        </authorList>
    </citation>
    <scope>NUCLEOTIDE SEQUENCE [LARGE SCALE GENOMIC DNA]</scope>
    <source>
        <strain evidence="1">SAF-2024a</strain>
        <tissue evidence="1">Leaf</tissue>
    </source>
</reference>
<organism evidence="1 2">
    <name type="scientific">Salvia divinorum</name>
    <name type="common">Maria pastora</name>
    <name type="synonym">Diviner's sage</name>
    <dbReference type="NCBI Taxonomy" id="28513"/>
    <lineage>
        <taxon>Eukaryota</taxon>
        <taxon>Viridiplantae</taxon>
        <taxon>Streptophyta</taxon>
        <taxon>Embryophyta</taxon>
        <taxon>Tracheophyta</taxon>
        <taxon>Spermatophyta</taxon>
        <taxon>Magnoliopsida</taxon>
        <taxon>eudicotyledons</taxon>
        <taxon>Gunneridae</taxon>
        <taxon>Pentapetalae</taxon>
        <taxon>asterids</taxon>
        <taxon>lamiids</taxon>
        <taxon>Lamiales</taxon>
        <taxon>Lamiaceae</taxon>
        <taxon>Nepetoideae</taxon>
        <taxon>Mentheae</taxon>
        <taxon>Salviinae</taxon>
        <taxon>Salvia</taxon>
        <taxon>Salvia subgen. Calosphace</taxon>
    </lineage>
</organism>
<proteinExistence type="predicted"/>
<comment type="caution">
    <text evidence="1">The sequence shown here is derived from an EMBL/GenBank/DDBJ whole genome shotgun (WGS) entry which is preliminary data.</text>
</comment>
<dbReference type="Pfam" id="PF05056">
    <property type="entry name" value="DUF674"/>
    <property type="match status" value="1"/>
</dbReference>
<dbReference type="Proteomes" id="UP001567538">
    <property type="component" value="Unassembled WGS sequence"/>
</dbReference>